<proteinExistence type="predicted"/>
<dbReference type="EMBL" id="AZRN01000032">
    <property type="protein sequence ID" value="PNR98843.1"/>
    <property type="molecule type" value="Genomic_DNA"/>
</dbReference>
<organism evidence="2 3">
    <name type="scientific">Petrotoga mexicana DSM 14811</name>
    <dbReference type="NCBI Taxonomy" id="1122954"/>
    <lineage>
        <taxon>Bacteria</taxon>
        <taxon>Thermotogati</taxon>
        <taxon>Thermotogota</taxon>
        <taxon>Thermotogae</taxon>
        <taxon>Petrotogales</taxon>
        <taxon>Petrotogaceae</taxon>
        <taxon>Petrotoga</taxon>
    </lineage>
</organism>
<gene>
    <name evidence="2" type="ORF">X927_07610</name>
</gene>
<name>A0A2K1P7T2_9BACT</name>
<evidence type="ECO:0000313" key="2">
    <source>
        <dbReference type="EMBL" id="PNR98843.1"/>
    </source>
</evidence>
<protein>
    <submittedName>
        <fullName evidence="2">Uncharacterized protein</fullName>
    </submittedName>
</protein>
<reference evidence="2 3" key="1">
    <citation type="submission" date="2013-12" db="EMBL/GenBank/DDBJ databases">
        <title>Comparative genomics of Petrotoga isolates.</title>
        <authorList>
            <person name="Nesbo C.L."/>
            <person name="Charchuk R."/>
            <person name="Chow K."/>
        </authorList>
    </citation>
    <scope>NUCLEOTIDE SEQUENCE [LARGE SCALE GENOMIC DNA]</scope>
    <source>
        <strain evidence="2 3">DSM 14811</strain>
    </source>
</reference>
<sequence>MGGLRGEGAQIMTKRSSQKRTFLKGSQGEALHPRGFKGPQVPLPHGWGAGERDAASIFLKFPKTV</sequence>
<evidence type="ECO:0000256" key="1">
    <source>
        <dbReference type="SAM" id="MobiDB-lite"/>
    </source>
</evidence>
<evidence type="ECO:0000313" key="3">
    <source>
        <dbReference type="Proteomes" id="UP000236604"/>
    </source>
</evidence>
<accession>A0A2K1P7T2</accession>
<dbReference type="AlphaFoldDB" id="A0A2K1P7T2"/>
<dbReference type="Proteomes" id="UP000236604">
    <property type="component" value="Unassembled WGS sequence"/>
</dbReference>
<feature type="region of interest" description="Disordered" evidence="1">
    <location>
        <begin position="1"/>
        <end position="47"/>
    </location>
</feature>
<comment type="caution">
    <text evidence="2">The sequence shown here is derived from an EMBL/GenBank/DDBJ whole genome shotgun (WGS) entry which is preliminary data.</text>
</comment>
<keyword evidence="3" id="KW-1185">Reference proteome</keyword>